<keyword evidence="3" id="KW-1185">Reference proteome</keyword>
<protein>
    <recommendedName>
        <fullName evidence="4">Peroxisomal membrane protein Pex17</fullName>
    </recommendedName>
</protein>
<dbReference type="Proteomes" id="UP000027002">
    <property type="component" value="Chromosome 3"/>
</dbReference>
<feature type="region of interest" description="Disordered" evidence="1">
    <location>
        <begin position="585"/>
        <end position="605"/>
    </location>
</feature>
<evidence type="ECO:0008006" key="4">
    <source>
        <dbReference type="Google" id="ProtNLM"/>
    </source>
</evidence>
<reference evidence="2" key="1">
    <citation type="submission" date="2020-03" db="EMBL/GenBank/DDBJ databases">
        <title>A mixture of massive structural variations and highly conserved coding sequences in Ustilaginoidea virens genome.</title>
        <authorList>
            <person name="Zhang K."/>
            <person name="Zhao Z."/>
            <person name="Zhang Z."/>
            <person name="Li Y."/>
            <person name="Hsiang T."/>
            <person name="Sun W."/>
        </authorList>
    </citation>
    <scope>NUCLEOTIDE SEQUENCE</scope>
    <source>
        <strain evidence="2">UV-8b</strain>
    </source>
</reference>
<sequence>MPAEGLLNIVLQHYQDVHDAEKTDQIIGTTVHLLTQLSNPLNLGVLTSQLLTAPAIWHRRDGARTAMRVISIYNAAAARVRDREADGRHPPGGGLSCEKWTRAVVKGADGRSRRWQHLLVLTGVLLGMEGGGRRALPRSLRGTLERAVVTAANLALRGDVDVDVDNGPATEAAAAAAAAVVAALSLALPLLSEHHAAQVDCDALLPAAVWAITGEEGFCDARFLRAVDRDVAPGDDVLLLSWPPHSPSCQLLREMEKQPLMANMGPVAKLAAFAARHAHDAPAVLQAQEALLVFTGRALDSWRRGRFSGVDPACEGARLSPETLRTAWPLLWRVLRKLVFAVTAVLQAIVARGLLDARMLVARAVGPGVVAARSLLILRNMFFMSSRDGNSAFQAYTFAYMASLDVLGRDGPAAEAFLRDIQPPPDSSSSSSSSAAAAATATATHLDRTLDLYYLNVAEHLPLCLSTDACESLVVKPALAYLSQQEGPMTPSVAETFEAAHSAILSVLACPQHGALTARIAPFYIVKLFESFPRHLSPRQFRLAFKTVMQVVSPPFPIAAAEPHLSETLLEMLRASIGAASTHLLPPSSAGPDAASRAGEEARQEPLSEQGALLMTLVDSLPCVPLALVEEWLDITARAMQELEDPQIKAAVKKRFWDMLANGEMDVERSMIGVAWWGTKGGRDLVLRGGDAPGPPVMSGALGGGAPTSRL</sequence>
<dbReference type="AlphaFoldDB" id="A0A8E5HPR2"/>
<dbReference type="InterPro" id="IPR055334">
    <property type="entry name" value="PEX8-like"/>
</dbReference>
<feature type="region of interest" description="Disordered" evidence="1">
    <location>
        <begin position="690"/>
        <end position="711"/>
    </location>
</feature>
<dbReference type="KEGG" id="uvi:66064288"/>
<feature type="compositionally biased region" description="Gly residues" evidence="1">
    <location>
        <begin position="701"/>
        <end position="711"/>
    </location>
</feature>
<gene>
    <name evidence="2" type="ORF">UV8b_03510</name>
</gene>
<evidence type="ECO:0000313" key="3">
    <source>
        <dbReference type="Proteomes" id="UP000027002"/>
    </source>
</evidence>
<dbReference type="PANTHER" id="PTHR39214">
    <property type="entry name" value="MICROBODY (PEROXISOME) BIOGENESIS PROTEIN PEROXIN 8 (EUROFUNG)"/>
    <property type="match status" value="1"/>
</dbReference>
<organism evidence="2 3">
    <name type="scientific">Ustilaginoidea virens</name>
    <name type="common">Rice false smut fungus</name>
    <name type="synonym">Villosiclava virens</name>
    <dbReference type="NCBI Taxonomy" id="1159556"/>
    <lineage>
        <taxon>Eukaryota</taxon>
        <taxon>Fungi</taxon>
        <taxon>Dikarya</taxon>
        <taxon>Ascomycota</taxon>
        <taxon>Pezizomycotina</taxon>
        <taxon>Sordariomycetes</taxon>
        <taxon>Hypocreomycetidae</taxon>
        <taxon>Hypocreales</taxon>
        <taxon>Clavicipitaceae</taxon>
        <taxon>Ustilaginoidea</taxon>
    </lineage>
</organism>
<dbReference type="RefSeq" id="XP_042996942.1">
    <property type="nucleotide sequence ID" value="XM_043141008.1"/>
</dbReference>
<evidence type="ECO:0000313" key="2">
    <source>
        <dbReference type="EMBL" id="QUC19269.1"/>
    </source>
</evidence>
<dbReference type="PANTHER" id="PTHR39214:SF1">
    <property type="entry name" value="MICROBODY (PEROXISOME) BIOGENESIS PROTEIN PEROXIN 8 (EUROFUNG)"/>
    <property type="match status" value="1"/>
</dbReference>
<dbReference type="Pfam" id="PF26001">
    <property type="entry name" value="Pex8"/>
    <property type="match status" value="1"/>
</dbReference>
<proteinExistence type="predicted"/>
<dbReference type="GeneID" id="66064288"/>
<name>A0A8E5HPR2_USTVR</name>
<dbReference type="OrthoDB" id="2357318at2759"/>
<evidence type="ECO:0000256" key="1">
    <source>
        <dbReference type="SAM" id="MobiDB-lite"/>
    </source>
</evidence>
<accession>A0A8E5HPR2</accession>
<dbReference type="EMBL" id="CP072755">
    <property type="protein sequence ID" value="QUC19269.1"/>
    <property type="molecule type" value="Genomic_DNA"/>
</dbReference>